<keyword evidence="5" id="KW-0521">NADP</keyword>
<dbReference type="Proteomes" id="UP001139289">
    <property type="component" value="Unassembled WGS sequence"/>
</dbReference>
<dbReference type="GO" id="GO:0008831">
    <property type="term" value="F:dTDP-4-dehydrorhamnose reductase activity"/>
    <property type="evidence" value="ECO:0007669"/>
    <property type="project" value="UniProtKB-EC"/>
</dbReference>
<feature type="site" description="Participates in a stacking interaction with the thymidine ring of dTDP-4-oxo-6-deoxyglucose" evidence="4">
    <location>
        <position position="165"/>
    </location>
</feature>
<dbReference type="CDD" id="cd00438">
    <property type="entry name" value="cupin_RmlC"/>
    <property type="match status" value="1"/>
</dbReference>
<dbReference type="InterPro" id="IPR011051">
    <property type="entry name" value="RmlC_Cupin_sf"/>
</dbReference>
<dbReference type="Gene3D" id="2.60.120.10">
    <property type="entry name" value="Jelly Rolls"/>
    <property type="match status" value="1"/>
</dbReference>
<evidence type="ECO:0000259" key="6">
    <source>
        <dbReference type="Pfam" id="PF04321"/>
    </source>
</evidence>
<dbReference type="InterPro" id="IPR036291">
    <property type="entry name" value="NAD(P)-bd_dom_sf"/>
</dbReference>
<accession>A0A9X1S0K3</accession>
<evidence type="ECO:0000256" key="3">
    <source>
        <dbReference type="PIRSR" id="PIRSR600888-1"/>
    </source>
</evidence>
<keyword evidence="5" id="KW-0560">Oxidoreductase</keyword>
<keyword evidence="8" id="KW-1185">Reference proteome</keyword>
<dbReference type="Gene3D" id="3.90.25.10">
    <property type="entry name" value="UDP-galactose 4-epimerase, domain 1"/>
    <property type="match status" value="1"/>
</dbReference>
<protein>
    <recommendedName>
        <fullName evidence="5">dTDP-4-dehydrorhamnose reductase</fullName>
        <ecNumber evidence="5">1.1.1.133</ecNumber>
    </recommendedName>
</protein>
<dbReference type="Pfam" id="PF04321">
    <property type="entry name" value="RmlD_sub_bind"/>
    <property type="match status" value="1"/>
</dbReference>
<dbReference type="SUPFAM" id="SSF51735">
    <property type="entry name" value="NAD(P)-binding Rossmann-fold domains"/>
    <property type="match status" value="1"/>
</dbReference>
<dbReference type="InterPro" id="IPR005913">
    <property type="entry name" value="dTDP_dehydrorham_reduct"/>
</dbReference>
<dbReference type="CDD" id="cd05254">
    <property type="entry name" value="dTDP_HR_like_SDR_e"/>
    <property type="match status" value="1"/>
</dbReference>
<dbReference type="GO" id="GO:0008830">
    <property type="term" value="F:dTDP-4-dehydrorhamnose 3,5-epimerase activity"/>
    <property type="evidence" value="ECO:0007669"/>
    <property type="project" value="InterPro"/>
</dbReference>
<evidence type="ECO:0000313" key="8">
    <source>
        <dbReference type="Proteomes" id="UP001139289"/>
    </source>
</evidence>
<dbReference type="AlphaFoldDB" id="A0A9X1S0K3"/>
<evidence type="ECO:0000256" key="1">
    <source>
        <dbReference type="ARBA" id="ARBA00010154"/>
    </source>
</evidence>
<dbReference type="EC" id="1.1.1.133" evidence="5"/>
<reference evidence="7" key="1">
    <citation type="submission" date="2021-04" db="EMBL/GenBank/DDBJ databases">
        <title>Microbacterium tenobrionis sp. nov. and Microbacterium allomyrinae sp. nov., isolated from larvae of Tenobrio molitor and Allomyrina dichotoma, respectively.</title>
        <authorList>
            <person name="Lee S.D."/>
        </authorList>
    </citation>
    <scope>NUCLEOTIDE SEQUENCE</scope>
    <source>
        <strain evidence="7">YMB-B2</strain>
    </source>
</reference>
<comment type="caution">
    <text evidence="7">The sequence shown here is derived from an EMBL/GenBank/DDBJ whole genome shotgun (WGS) entry which is preliminary data.</text>
</comment>
<proteinExistence type="inferred from homology"/>
<comment type="pathway">
    <text evidence="5">Carbohydrate biosynthesis; dTDP-L-rhamnose biosynthesis.</text>
</comment>
<feature type="active site" description="Proton acceptor" evidence="3">
    <location>
        <position position="96"/>
    </location>
</feature>
<dbReference type="SUPFAM" id="SSF51182">
    <property type="entry name" value="RmlC-like cupins"/>
    <property type="match status" value="1"/>
</dbReference>
<comment type="similarity">
    <text evidence="2 5">Belongs to the dTDP-4-dehydrorhamnose reductase family.</text>
</comment>
<dbReference type="InterPro" id="IPR000888">
    <property type="entry name" value="RmlC-like"/>
</dbReference>
<evidence type="ECO:0000313" key="7">
    <source>
        <dbReference type="EMBL" id="MCC2029352.1"/>
    </source>
</evidence>
<feature type="domain" description="RmlD-like substrate binding" evidence="6">
    <location>
        <begin position="214"/>
        <end position="496"/>
    </location>
</feature>
<gene>
    <name evidence="7" type="ORF">KEC56_07450</name>
</gene>
<organism evidence="7 8">
    <name type="scientific">Microbacterium tenebrionis</name>
    <dbReference type="NCBI Taxonomy" id="2830665"/>
    <lineage>
        <taxon>Bacteria</taxon>
        <taxon>Bacillati</taxon>
        <taxon>Actinomycetota</taxon>
        <taxon>Actinomycetes</taxon>
        <taxon>Micrococcales</taxon>
        <taxon>Microbacteriaceae</taxon>
        <taxon>Microbacterium</taxon>
    </lineage>
</organism>
<comment type="function">
    <text evidence="5">Catalyzes the reduction of dTDP-6-deoxy-L-lyxo-4-hexulose to yield dTDP-L-rhamnose.</text>
</comment>
<evidence type="ECO:0000256" key="5">
    <source>
        <dbReference type="RuleBase" id="RU364082"/>
    </source>
</evidence>
<name>A0A9X1S0K3_9MICO</name>
<evidence type="ECO:0000256" key="4">
    <source>
        <dbReference type="PIRSR" id="PIRSR600888-3"/>
    </source>
</evidence>
<dbReference type="PANTHER" id="PTHR10491:SF4">
    <property type="entry name" value="METHIONINE ADENOSYLTRANSFERASE 2 SUBUNIT BETA"/>
    <property type="match status" value="1"/>
</dbReference>
<dbReference type="PANTHER" id="PTHR10491">
    <property type="entry name" value="DTDP-4-DEHYDRORHAMNOSE REDUCTASE"/>
    <property type="match status" value="1"/>
</dbReference>
<dbReference type="Pfam" id="PF00908">
    <property type="entry name" value="dTDP_sugar_isom"/>
    <property type="match status" value="1"/>
</dbReference>
<comment type="similarity">
    <text evidence="1">Belongs to the dTDP-4-dehydrorhamnose 3,5-epimerase family.</text>
</comment>
<dbReference type="EMBL" id="JAGTTM010000002">
    <property type="protein sequence ID" value="MCC2029352.1"/>
    <property type="molecule type" value="Genomic_DNA"/>
</dbReference>
<sequence length="501" mass="54692">MVPRQRELVGAVQGRRRGVLRGEGPVSEIFGKALQRIETPIPGLVLFELPVHGDSRGWFKENWQREKMVALGLEDFGPVQNNISFNDAVGTTRGIHAEPWDKWVSVATGRIFGAWVDLREGPTFGAVFTTEIDPSRAIFVPRGVGNSYQTLEPDTAYAYLVNDHWSPDAEYAFLNLADETVAVEWPIPLSEVEISDKDRAHPRLADVTPIPPRKILVLGAAGQLGLALRKQLGEAPHIEYATRADLDVTSPSLDEARRWRDYGLIINAAAFTAVDLAETPDGREAAWSANATAVAAISRIADRYGVTLVHVSSDYVFDGTQDDAYSESAPLRPLGVYGQTKAAGDLAASTAARHYIVRTSWVIGDGSNFVRTMHSLARRGIDPRVVGDQVGRLTFTSDLAEAIVHLYRSKAAYGIYNVTGTGEPASWAQVAKDVFRLAGREPERVAAVSTEDYFSSAPGPVADRPRNSVLDLSKIVASGFTPRPFSESLAAYIDHLERNAE</sequence>
<evidence type="ECO:0000256" key="2">
    <source>
        <dbReference type="ARBA" id="ARBA00010944"/>
    </source>
</evidence>
<feature type="active site" description="Proton donor" evidence="3">
    <location>
        <position position="159"/>
    </location>
</feature>
<dbReference type="InterPro" id="IPR029903">
    <property type="entry name" value="RmlD-like-bd"/>
</dbReference>
<dbReference type="Gene3D" id="3.40.50.720">
    <property type="entry name" value="NAD(P)-binding Rossmann-like Domain"/>
    <property type="match status" value="1"/>
</dbReference>
<dbReference type="InterPro" id="IPR014710">
    <property type="entry name" value="RmlC-like_jellyroll"/>
</dbReference>